<accession>A0A4Q8LN46</accession>
<dbReference type="AlphaFoldDB" id="A0A4Q8LN46"/>
<name>A0A4Q8LN46_9GAMM</name>
<protein>
    <submittedName>
        <fullName evidence="1">DUF2845 domain-containing protein</fullName>
    </submittedName>
</protein>
<sequence length="113" mass="12190">MPRSAACGTVRGLAITPDTKESPIKRILLSLALCLLAGTALAAGSVRFGNKLVSTGDSAGKVTQVAGKPDRVIPLQNEYSANIGERWEYDQARKTIQIIFKDGRVTDIQEIYN</sequence>
<organism evidence="1 2">
    <name type="scientific">Pseudoxanthomonas winnipegensis</name>
    <dbReference type="NCBI Taxonomy" id="2480810"/>
    <lineage>
        <taxon>Bacteria</taxon>
        <taxon>Pseudomonadati</taxon>
        <taxon>Pseudomonadota</taxon>
        <taxon>Gammaproteobacteria</taxon>
        <taxon>Lysobacterales</taxon>
        <taxon>Lysobacteraceae</taxon>
        <taxon>Pseudoxanthomonas</taxon>
    </lineage>
</organism>
<evidence type="ECO:0000313" key="2">
    <source>
        <dbReference type="Proteomes" id="UP000291286"/>
    </source>
</evidence>
<gene>
    <name evidence="1" type="ORF">EA661_07940</name>
</gene>
<proteinExistence type="predicted"/>
<comment type="caution">
    <text evidence="1">The sequence shown here is derived from an EMBL/GenBank/DDBJ whole genome shotgun (WGS) entry which is preliminary data.</text>
</comment>
<dbReference type="EMBL" id="SHMB01000002">
    <property type="protein sequence ID" value="TAA31486.1"/>
    <property type="molecule type" value="Genomic_DNA"/>
</dbReference>
<evidence type="ECO:0000313" key="1">
    <source>
        <dbReference type="EMBL" id="TAA31486.1"/>
    </source>
</evidence>
<dbReference type="Proteomes" id="UP000291286">
    <property type="component" value="Unassembled WGS sequence"/>
</dbReference>
<reference evidence="1 2" key="1">
    <citation type="submission" date="2019-02" db="EMBL/GenBank/DDBJ databases">
        <title>WGS of Pseudoxanthomonas species novum from clinical isolates.</title>
        <authorList>
            <person name="Bernier A.-M."/>
            <person name="Bernard K."/>
            <person name="Vachon A."/>
        </authorList>
    </citation>
    <scope>NUCLEOTIDE SEQUENCE [LARGE SCALE GENOMIC DNA]</scope>
    <source>
        <strain evidence="1 2">NML171202</strain>
    </source>
</reference>